<evidence type="ECO:0000313" key="2">
    <source>
        <dbReference type="EMBL" id="AYQ54886.1"/>
    </source>
</evidence>
<evidence type="ECO:0000259" key="1">
    <source>
        <dbReference type="Pfam" id="PF12705"/>
    </source>
</evidence>
<dbReference type="Pfam" id="PF12705">
    <property type="entry name" value="PDDEXK_1"/>
    <property type="match status" value="1"/>
</dbReference>
<accession>A0A3G3IG91</accession>
<dbReference type="Proteomes" id="UP000273278">
    <property type="component" value="Chromosome"/>
</dbReference>
<dbReference type="AlphaFoldDB" id="A0A3G3IG91"/>
<evidence type="ECO:0000313" key="3">
    <source>
        <dbReference type="Proteomes" id="UP000273278"/>
    </source>
</evidence>
<gene>
    <name evidence="2" type="ORF">BKD89_03585</name>
</gene>
<organism evidence="2 3">
    <name type="scientific">Methanomethylophilus alvi</name>
    <dbReference type="NCBI Taxonomy" id="1291540"/>
    <lineage>
        <taxon>Archaea</taxon>
        <taxon>Methanobacteriati</taxon>
        <taxon>Thermoplasmatota</taxon>
        <taxon>Thermoplasmata</taxon>
        <taxon>Methanomassiliicoccales</taxon>
        <taxon>Methanomethylophilaceae</taxon>
        <taxon>Methanomethylophilus</taxon>
    </lineage>
</organism>
<reference evidence="2 3" key="1">
    <citation type="submission" date="2016-10" db="EMBL/GenBank/DDBJ databases">
        <title>Complete genome of the TMA-utilizing, human hosted archaeon Methanomethylophilus alvus Gen. nov, sp. nov., strain Mx-05, derived from a pure culture.</title>
        <authorList>
            <person name="Brugere J.-F."/>
            <person name="Ben Hania W."/>
            <person name="Chaudhary P.P."/>
            <person name="Gaci N."/>
            <person name="Borrel G."/>
            <person name="Cao Van Tuat L."/>
            <person name="Fardeau M.-L."/>
            <person name="Harris H.M.B."/>
            <person name="O'Toole P.W."/>
            <person name="Ollivier B."/>
        </authorList>
    </citation>
    <scope>NUCLEOTIDE SEQUENCE [LARGE SCALE GENOMIC DNA]</scope>
    <source>
        <strain evidence="2 3">Mx-05</strain>
    </source>
</reference>
<protein>
    <recommendedName>
        <fullName evidence="1">PD-(D/E)XK endonuclease-like domain-containing protein</fullName>
    </recommendedName>
</protein>
<sequence>MIAMKTAKTIEELYKEAKEFDVVITVDAALATALNARVDEPRLNGFAYTAKEVAAMREGFTLGCPVMSDLDIVHAIMKDTDLDFKSIYSEILNIRDIRKYTEDVEKYLHSARSRKVWASYRLLPTRERSMADYEYRNDAFFKGKKVATIGLDFFNDLDKHMYSDSMEIIEPFKDGDYEIDTVYAIGNDRQIADSIVDLVKDMDPTDVAIVLDSDSPVADAVRAALYRNEIPFKNNLSVKDLSQVRDFLQFINLAHGYGTLRVSDVRDLFSGYGARDTSSGNGLKTQFDNYLLSKVPIEEPRDPVTVSLIETMRDIGKYTYGEALERIVGDRKYLKHLRPSIEILLKDLDIFDEKITPGRTNEIIYAVNNVEDLRHNEQIPDDEKQGVLLADCRNSAYVDRPLVVFAGMDSSWDINTSGKDYVDPQAEAEKNADRMGILLQQGDCRIYAIKPMTDGKATQPCRHIIDLFVDRKGNPVKKIGGFRDICREYRKGSWYAETEVVFPSKGTEGFESSDESDKGFSKSKYNAFSDCPIKYLYDGILKSEDNEYTVFGNCLHDFAEMYFCYPDVVKKKGAEYYLNKMDSLYSGLSSECMEGLDRSRFSIFISNLMKYIDQIRPADVPLDMMISDRKERFRNRFMVEEGLERCSSLTESEMDVPEHMYAKFDARVESDIFDYKTGKPKSGDDILKGFDRGSDNFCEFQPLIYLAVLSRNSGMKSASFNLLFVGDNEIESTGEGFDINRNVRRVKLMSQNHDDLVFSDDSPVRRAYASKKGKKISEKWDEIVSYLKEMSAYDGWQDSKECIDHICKITGSTESSVKTFLKKMSDPYVIDDEGTVYVPADSMEDFIERLNEDYREALRIRTVPFSTVRPGNLDCKKCSFRKACMATERKTVSEGEE</sequence>
<dbReference type="EMBL" id="CP017686">
    <property type="protein sequence ID" value="AYQ54886.1"/>
    <property type="molecule type" value="Genomic_DNA"/>
</dbReference>
<name>A0A3G3IG91_9ARCH</name>
<dbReference type="InterPro" id="IPR038726">
    <property type="entry name" value="PDDEXK_AddAB-type"/>
</dbReference>
<feature type="domain" description="PD-(D/E)XK endonuclease-like" evidence="1">
    <location>
        <begin position="520"/>
        <end position="884"/>
    </location>
</feature>
<proteinExistence type="predicted"/>